<keyword evidence="2" id="KW-0732">Signal</keyword>
<dbReference type="EMBL" id="CAAE01012062">
    <property type="protein sequence ID" value="CAF94307.1"/>
    <property type="molecule type" value="Genomic_DNA"/>
</dbReference>
<comment type="caution">
    <text evidence="3">The sequence shown here is derived from an EMBL/GenBank/DDBJ whole genome shotgun (WGS) entry which is preliminary data.</text>
</comment>
<protein>
    <submittedName>
        <fullName evidence="3">(spotted green pufferfish) hypothetical protein</fullName>
    </submittedName>
</protein>
<name>Q4SYH5_TETNG</name>
<feature type="non-terminal residue" evidence="3">
    <location>
        <position position="1"/>
    </location>
</feature>
<reference evidence="3" key="2">
    <citation type="submission" date="2004-02" db="EMBL/GenBank/DDBJ databases">
        <authorList>
            <consortium name="Genoscope"/>
            <consortium name="Whitehead Institute Centre for Genome Research"/>
        </authorList>
    </citation>
    <scope>NUCLEOTIDE SEQUENCE</scope>
</reference>
<evidence type="ECO:0000256" key="1">
    <source>
        <dbReference type="SAM" id="MobiDB-lite"/>
    </source>
</evidence>
<proteinExistence type="predicted"/>
<evidence type="ECO:0000256" key="2">
    <source>
        <dbReference type="SAM" id="SignalP"/>
    </source>
</evidence>
<evidence type="ECO:0000313" key="3">
    <source>
        <dbReference type="EMBL" id="CAF94307.1"/>
    </source>
</evidence>
<dbReference type="KEGG" id="tng:GSTEN00010331G001"/>
<organism evidence="3">
    <name type="scientific">Tetraodon nigroviridis</name>
    <name type="common">Spotted green pufferfish</name>
    <name type="synonym">Chelonodon nigroviridis</name>
    <dbReference type="NCBI Taxonomy" id="99883"/>
    <lineage>
        <taxon>Eukaryota</taxon>
        <taxon>Metazoa</taxon>
        <taxon>Chordata</taxon>
        <taxon>Craniata</taxon>
        <taxon>Vertebrata</taxon>
        <taxon>Euteleostomi</taxon>
        <taxon>Actinopterygii</taxon>
        <taxon>Neopterygii</taxon>
        <taxon>Teleostei</taxon>
        <taxon>Neoteleostei</taxon>
        <taxon>Acanthomorphata</taxon>
        <taxon>Eupercaria</taxon>
        <taxon>Tetraodontiformes</taxon>
        <taxon>Tetradontoidea</taxon>
        <taxon>Tetraodontidae</taxon>
        <taxon>Tetraodon</taxon>
    </lineage>
</organism>
<feature type="signal peptide" evidence="2">
    <location>
        <begin position="1"/>
        <end position="28"/>
    </location>
</feature>
<feature type="chain" id="PRO_5004244098" evidence="2">
    <location>
        <begin position="29"/>
        <end position="104"/>
    </location>
</feature>
<dbReference type="AlphaFoldDB" id="Q4SYH5"/>
<gene>
    <name evidence="3" type="ORF">GSTENG00010331001</name>
</gene>
<sequence length="104" mass="11661">PSPHAHPHQEFSVLWSLACALVCRHCEGCVWEWHLGQVYISGCARWKHPHSPPDLASGPNILPWRTPEPSAASGFGRTLKNEGKRNHEHLEQLHTTAHLPGTLR</sequence>
<feature type="compositionally biased region" description="Basic and acidic residues" evidence="1">
    <location>
        <begin position="79"/>
        <end position="92"/>
    </location>
</feature>
<feature type="region of interest" description="Disordered" evidence="1">
    <location>
        <begin position="56"/>
        <end position="104"/>
    </location>
</feature>
<accession>Q4SYH5</accession>
<reference evidence="3" key="1">
    <citation type="journal article" date="2004" name="Nature">
        <title>Genome duplication in the teleost fish Tetraodon nigroviridis reveals the early vertebrate proto-karyotype.</title>
        <authorList>
            <person name="Jaillon O."/>
            <person name="Aury J.-M."/>
            <person name="Brunet F."/>
            <person name="Petit J.-L."/>
            <person name="Stange-Thomann N."/>
            <person name="Mauceli E."/>
            <person name="Bouneau L."/>
            <person name="Fischer C."/>
            <person name="Ozouf-Costaz C."/>
            <person name="Bernot A."/>
            <person name="Nicaud S."/>
            <person name="Jaffe D."/>
            <person name="Fisher S."/>
            <person name="Lutfalla G."/>
            <person name="Dossat C."/>
            <person name="Segurens B."/>
            <person name="Dasilva C."/>
            <person name="Salanoubat M."/>
            <person name="Levy M."/>
            <person name="Boudet N."/>
            <person name="Castellano S."/>
            <person name="Anthouard V."/>
            <person name="Jubin C."/>
            <person name="Castelli V."/>
            <person name="Katinka M."/>
            <person name="Vacherie B."/>
            <person name="Biemont C."/>
            <person name="Skalli Z."/>
            <person name="Cattolico L."/>
            <person name="Poulain J."/>
            <person name="De Berardinis V."/>
            <person name="Cruaud C."/>
            <person name="Duprat S."/>
            <person name="Brottier P."/>
            <person name="Coutanceau J.-P."/>
            <person name="Gouzy J."/>
            <person name="Parra G."/>
            <person name="Lardier G."/>
            <person name="Chapple C."/>
            <person name="McKernan K.J."/>
            <person name="McEwan P."/>
            <person name="Bosak S."/>
            <person name="Kellis M."/>
            <person name="Volff J.-N."/>
            <person name="Guigo R."/>
            <person name="Zody M.C."/>
            <person name="Mesirov J."/>
            <person name="Lindblad-Toh K."/>
            <person name="Birren B."/>
            <person name="Nusbaum C."/>
            <person name="Kahn D."/>
            <person name="Robinson-Rechavi M."/>
            <person name="Laudet V."/>
            <person name="Schachter V."/>
            <person name="Quetier F."/>
            <person name="Saurin W."/>
            <person name="Scarpelli C."/>
            <person name="Wincker P."/>
            <person name="Lander E.S."/>
            <person name="Weissenbach J."/>
            <person name="Roest Crollius H."/>
        </authorList>
    </citation>
    <scope>NUCLEOTIDE SEQUENCE [LARGE SCALE GENOMIC DNA]</scope>
</reference>